<name>A0A2K3CWQ7_CHLRE</name>
<feature type="compositionally biased region" description="Gly residues" evidence="1">
    <location>
        <begin position="146"/>
        <end position="170"/>
    </location>
</feature>
<dbReference type="KEGG" id="cre:CHLRE_15g639300v5"/>
<dbReference type="Gramene" id="PNW72716">
    <property type="protein sequence ID" value="PNW72716"/>
    <property type="gene ID" value="CHLRE_15g639300v5"/>
</dbReference>
<accession>A0A2K3CWQ7</accession>
<dbReference type="ExpressionAtlas" id="A0A2K3CWQ7">
    <property type="expression patterns" value="baseline"/>
</dbReference>
<dbReference type="InterPro" id="IPR050870">
    <property type="entry name" value="FAST_kinase"/>
</dbReference>
<dbReference type="PANTHER" id="PTHR21228:SF40">
    <property type="entry name" value="LD45607P"/>
    <property type="match status" value="1"/>
</dbReference>
<feature type="compositionally biased region" description="Basic and acidic residues" evidence="1">
    <location>
        <begin position="132"/>
        <end position="144"/>
    </location>
</feature>
<protein>
    <submittedName>
        <fullName evidence="2">Uncharacterized protein</fullName>
    </submittedName>
</protein>
<sequence length="381" mass="38158">MLQVAQPRAARTAGCLGPSATAGGVARGLASATSGPAAAVLSGGGPLLAATAPAATGSGGGLRQLLPLTAWARQAAAAPATAAPAAAGARSCLLQPGRRAQQQVLAAAGRYGSGSTSDKSSGRSSGSSNNNDKGRGGHVEDRTGRGRAGGGRWAGGRTGGGGSRSGGGGGKARDPADDMSVCRTLEDLHDVIDRRLVVWSERQDVMTMSAAFNLCGKLDSARAGGPAATAAARAGIVAALAPALLPLVPRIRQPAGCSIPLLALAKAGAAIDGRVESQLAPALLQRLADPVLLKTATPQNLANALYALGKLWEEQQQRGSGWDPTSSPHLIALTGAVASRLRATEGHGFKPQHVSNSLWACAKLEYRNSDLLLPLAEAAAA</sequence>
<organism evidence="2 3">
    <name type="scientific">Chlamydomonas reinhardtii</name>
    <name type="common">Chlamydomonas smithii</name>
    <dbReference type="NCBI Taxonomy" id="3055"/>
    <lineage>
        <taxon>Eukaryota</taxon>
        <taxon>Viridiplantae</taxon>
        <taxon>Chlorophyta</taxon>
        <taxon>core chlorophytes</taxon>
        <taxon>Chlorophyceae</taxon>
        <taxon>CS clade</taxon>
        <taxon>Chlamydomonadales</taxon>
        <taxon>Chlamydomonadaceae</taxon>
        <taxon>Chlamydomonas</taxon>
    </lineage>
</organism>
<evidence type="ECO:0000256" key="1">
    <source>
        <dbReference type="SAM" id="MobiDB-lite"/>
    </source>
</evidence>
<dbReference type="AlphaFoldDB" id="A0A2K3CWQ7"/>
<dbReference type="PANTHER" id="PTHR21228">
    <property type="entry name" value="FAST LEU-RICH DOMAIN-CONTAINING"/>
    <property type="match status" value="1"/>
</dbReference>
<dbReference type="GO" id="GO:0044528">
    <property type="term" value="P:regulation of mitochondrial mRNA stability"/>
    <property type="evidence" value="ECO:0000318"/>
    <property type="project" value="GO_Central"/>
</dbReference>
<dbReference type="GO" id="GO:0035770">
    <property type="term" value="C:ribonucleoprotein granule"/>
    <property type="evidence" value="ECO:0000318"/>
    <property type="project" value="GO_Central"/>
</dbReference>
<gene>
    <name evidence="2" type="ORF">CHLRE_15g639300v5</name>
</gene>
<dbReference type="GO" id="GO:0005759">
    <property type="term" value="C:mitochondrial matrix"/>
    <property type="evidence" value="ECO:0000318"/>
    <property type="project" value="GO_Central"/>
</dbReference>
<dbReference type="GeneID" id="5726693"/>
<dbReference type="Proteomes" id="UP000006906">
    <property type="component" value="Chromosome 15"/>
</dbReference>
<dbReference type="InParanoid" id="A0A2K3CWQ7"/>
<keyword evidence="3" id="KW-1185">Reference proteome</keyword>
<evidence type="ECO:0000313" key="3">
    <source>
        <dbReference type="Proteomes" id="UP000006906"/>
    </source>
</evidence>
<dbReference type="EMBL" id="CM008976">
    <property type="protein sequence ID" value="PNW72716.1"/>
    <property type="molecule type" value="Genomic_DNA"/>
</dbReference>
<proteinExistence type="predicted"/>
<feature type="compositionally biased region" description="Low complexity" evidence="1">
    <location>
        <begin position="113"/>
        <end position="131"/>
    </location>
</feature>
<dbReference type="GO" id="GO:0003723">
    <property type="term" value="F:RNA binding"/>
    <property type="evidence" value="ECO:0000318"/>
    <property type="project" value="GO_Central"/>
</dbReference>
<dbReference type="GO" id="GO:0009507">
    <property type="term" value="C:chloroplast"/>
    <property type="evidence" value="ECO:0007669"/>
    <property type="project" value="GOC"/>
</dbReference>
<dbReference type="RefSeq" id="XP_042916481.1">
    <property type="nucleotide sequence ID" value="XM_043070609.1"/>
</dbReference>
<evidence type="ECO:0000313" key="2">
    <source>
        <dbReference type="EMBL" id="PNW72716.1"/>
    </source>
</evidence>
<reference evidence="2 3" key="1">
    <citation type="journal article" date="2007" name="Science">
        <title>The Chlamydomonas genome reveals the evolution of key animal and plant functions.</title>
        <authorList>
            <person name="Merchant S.S."/>
            <person name="Prochnik S.E."/>
            <person name="Vallon O."/>
            <person name="Harris E.H."/>
            <person name="Karpowicz S.J."/>
            <person name="Witman G.B."/>
            <person name="Terry A."/>
            <person name="Salamov A."/>
            <person name="Fritz-Laylin L.K."/>
            <person name="Marechal-Drouard L."/>
            <person name="Marshall W.F."/>
            <person name="Qu L.H."/>
            <person name="Nelson D.R."/>
            <person name="Sanderfoot A.A."/>
            <person name="Spalding M.H."/>
            <person name="Kapitonov V.V."/>
            <person name="Ren Q."/>
            <person name="Ferris P."/>
            <person name="Lindquist E."/>
            <person name="Shapiro H."/>
            <person name="Lucas S.M."/>
            <person name="Grimwood J."/>
            <person name="Schmutz J."/>
            <person name="Cardol P."/>
            <person name="Cerutti H."/>
            <person name="Chanfreau G."/>
            <person name="Chen C.L."/>
            <person name="Cognat V."/>
            <person name="Croft M.T."/>
            <person name="Dent R."/>
            <person name="Dutcher S."/>
            <person name="Fernandez E."/>
            <person name="Fukuzawa H."/>
            <person name="Gonzalez-Ballester D."/>
            <person name="Gonzalez-Halphen D."/>
            <person name="Hallmann A."/>
            <person name="Hanikenne M."/>
            <person name="Hippler M."/>
            <person name="Inwood W."/>
            <person name="Jabbari K."/>
            <person name="Kalanon M."/>
            <person name="Kuras R."/>
            <person name="Lefebvre P.A."/>
            <person name="Lemaire S.D."/>
            <person name="Lobanov A.V."/>
            <person name="Lohr M."/>
            <person name="Manuell A."/>
            <person name="Meier I."/>
            <person name="Mets L."/>
            <person name="Mittag M."/>
            <person name="Mittelmeier T."/>
            <person name="Moroney J.V."/>
            <person name="Moseley J."/>
            <person name="Napoli C."/>
            <person name="Nedelcu A.M."/>
            <person name="Niyogi K."/>
            <person name="Novoselov S.V."/>
            <person name="Paulsen I.T."/>
            <person name="Pazour G."/>
            <person name="Purton S."/>
            <person name="Ral J.P."/>
            <person name="Riano-Pachon D.M."/>
            <person name="Riekhof W."/>
            <person name="Rymarquis L."/>
            <person name="Schroda M."/>
            <person name="Stern D."/>
            <person name="Umen J."/>
            <person name="Willows R."/>
            <person name="Wilson N."/>
            <person name="Zimmer S.L."/>
            <person name="Allmer J."/>
            <person name="Balk J."/>
            <person name="Bisova K."/>
            <person name="Chen C.J."/>
            <person name="Elias M."/>
            <person name="Gendler K."/>
            <person name="Hauser C."/>
            <person name="Lamb M.R."/>
            <person name="Ledford H."/>
            <person name="Long J.C."/>
            <person name="Minagawa J."/>
            <person name="Page M.D."/>
            <person name="Pan J."/>
            <person name="Pootakham W."/>
            <person name="Roje S."/>
            <person name="Rose A."/>
            <person name="Stahlberg E."/>
            <person name="Terauchi A.M."/>
            <person name="Yang P."/>
            <person name="Ball S."/>
            <person name="Bowler C."/>
            <person name="Dieckmann C.L."/>
            <person name="Gladyshev V.N."/>
            <person name="Green P."/>
            <person name="Jorgensen R."/>
            <person name="Mayfield S."/>
            <person name="Mueller-Roeber B."/>
            <person name="Rajamani S."/>
            <person name="Sayre R.T."/>
            <person name="Brokstein P."/>
            <person name="Dubchak I."/>
            <person name="Goodstein D."/>
            <person name="Hornick L."/>
            <person name="Huang Y.W."/>
            <person name="Jhaveri J."/>
            <person name="Luo Y."/>
            <person name="Martinez D."/>
            <person name="Ngau W.C."/>
            <person name="Otillar B."/>
            <person name="Poliakov A."/>
            <person name="Porter A."/>
            <person name="Szajkowski L."/>
            <person name="Werner G."/>
            <person name="Zhou K."/>
            <person name="Grigoriev I.V."/>
            <person name="Rokhsar D.S."/>
            <person name="Grossman A.R."/>
        </authorList>
    </citation>
    <scope>NUCLEOTIDE SEQUENCE [LARGE SCALE GENOMIC DNA]</scope>
    <source>
        <strain evidence="3">CC-503</strain>
    </source>
</reference>
<dbReference type="GO" id="GO:0000963">
    <property type="term" value="P:mitochondrial RNA processing"/>
    <property type="evidence" value="ECO:0000318"/>
    <property type="project" value="GO_Central"/>
</dbReference>
<feature type="region of interest" description="Disordered" evidence="1">
    <location>
        <begin position="104"/>
        <end position="177"/>
    </location>
</feature>
<dbReference type="GO" id="GO:1901259">
    <property type="term" value="P:chloroplast rRNA processing"/>
    <property type="evidence" value="ECO:0000318"/>
    <property type="project" value="GO_Central"/>
</dbReference>